<feature type="domain" description="Peptidase S8/S53" evidence="6">
    <location>
        <begin position="195"/>
        <end position="428"/>
    </location>
</feature>
<organism evidence="7 8">
    <name type="scientific">Mitosporidium daphniae</name>
    <dbReference type="NCBI Taxonomy" id="1485682"/>
    <lineage>
        <taxon>Eukaryota</taxon>
        <taxon>Fungi</taxon>
        <taxon>Fungi incertae sedis</taxon>
        <taxon>Microsporidia</taxon>
        <taxon>Mitosporidium</taxon>
    </lineage>
</organism>
<dbReference type="InterPro" id="IPR036852">
    <property type="entry name" value="Peptidase_S8/S53_dom_sf"/>
</dbReference>
<dbReference type="VEuPathDB" id="MicrosporidiaDB:DI09_58p40"/>
<dbReference type="PROSITE" id="PS00138">
    <property type="entry name" value="SUBTILASE_SER"/>
    <property type="match status" value="1"/>
</dbReference>
<dbReference type="GO" id="GO:0005615">
    <property type="term" value="C:extracellular space"/>
    <property type="evidence" value="ECO:0007669"/>
    <property type="project" value="TreeGrafter"/>
</dbReference>
<evidence type="ECO:0000256" key="5">
    <source>
        <dbReference type="PROSITE-ProRule" id="PRU01240"/>
    </source>
</evidence>
<dbReference type="InterPro" id="IPR000209">
    <property type="entry name" value="Peptidase_S8/S53_dom"/>
</dbReference>
<accession>A0A098VNS8</accession>
<name>A0A098VNS8_9MICR</name>
<keyword evidence="2 5" id="KW-0645">Protease</keyword>
<dbReference type="PANTHER" id="PTHR43806">
    <property type="entry name" value="PEPTIDASE S8"/>
    <property type="match status" value="1"/>
</dbReference>
<dbReference type="InterPro" id="IPR050131">
    <property type="entry name" value="Peptidase_S8_subtilisin-like"/>
</dbReference>
<dbReference type="GO" id="GO:0004252">
    <property type="term" value="F:serine-type endopeptidase activity"/>
    <property type="evidence" value="ECO:0007669"/>
    <property type="project" value="UniProtKB-UniRule"/>
</dbReference>
<protein>
    <recommendedName>
        <fullName evidence="6">Peptidase S8/S53 domain-containing protein</fullName>
    </recommendedName>
</protein>
<feature type="active site" description="Charge relay system" evidence="5">
    <location>
        <position position="204"/>
    </location>
</feature>
<dbReference type="Gene3D" id="3.40.50.200">
    <property type="entry name" value="Peptidase S8/S53 domain"/>
    <property type="match status" value="1"/>
</dbReference>
<feature type="active site" description="Charge relay system" evidence="5">
    <location>
        <position position="252"/>
    </location>
</feature>
<reference evidence="7 8" key="1">
    <citation type="submission" date="2014-04" db="EMBL/GenBank/DDBJ databases">
        <title>A new species of microsporidia sheds light on the evolution of extreme parasitism.</title>
        <authorList>
            <person name="Haag K.L."/>
            <person name="James T.Y."/>
            <person name="Larsson R."/>
            <person name="Schaer T.M."/>
            <person name="Refardt D."/>
            <person name="Pombert J.-F."/>
            <person name="Ebert D."/>
        </authorList>
    </citation>
    <scope>NUCLEOTIDE SEQUENCE [LARGE SCALE GENOMIC DNA]</scope>
    <source>
        <strain evidence="7 8">UGP3</strain>
        <tissue evidence="7">Spores</tissue>
    </source>
</reference>
<gene>
    <name evidence="7" type="ORF">DI09_58p40</name>
</gene>
<evidence type="ECO:0000256" key="1">
    <source>
        <dbReference type="ARBA" id="ARBA00011073"/>
    </source>
</evidence>
<dbReference type="HOGENOM" id="CLU_580155_0_0_1"/>
<dbReference type="RefSeq" id="XP_013237173.1">
    <property type="nucleotide sequence ID" value="XM_013381719.1"/>
</dbReference>
<dbReference type="EMBL" id="JMKJ01000543">
    <property type="protein sequence ID" value="KGG50732.1"/>
    <property type="molecule type" value="Genomic_DNA"/>
</dbReference>
<proteinExistence type="inferred from homology"/>
<evidence type="ECO:0000256" key="3">
    <source>
        <dbReference type="ARBA" id="ARBA00022801"/>
    </source>
</evidence>
<keyword evidence="8" id="KW-1185">Reference proteome</keyword>
<keyword evidence="3 5" id="KW-0378">Hydrolase</keyword>
<evidence type="ECO:0000256" key="4">
    <source>
        <dbReference type="ARBA" id="ARBA00022825"/>
    </source>
</evidence>
<evidence type="ECO:0000259" key="6">
    <source>
        <dbReference type="Pfam" id="PF00082"/>
    </source>
</evidence>
<dbReference type="PROSITE" id="PS00137">
    <property type="entry name" value="SUBTILASE_HIS"/>
    <property type="match status" value="1"/>
</dbReference>
<comment type="similarity">
    <text evidence="1 5">Belongs to the peptidase S8 family.</text>
</comment>
<keyword evidence="4 5" id="KW-0720">Serine protease</keyword>
<feature type="active site" description="Charge relay system" evidence="5">
    <location>
        <position position="407"/>
    </location>
</feature>
<dbReference type="AlphaFoldDB" id="A0A098VNS8"/>
<dbReference type="InterPro" id="IPR022398">
    <property type="entry name" value="Peptidase_S8_His-AS"/>
</dbReference>
<dbReference type="CDD" id="cd04077">
    <property type="entry name" value="Peptidases_S8_PCSK9_ProteinaseK_like"/>
    <property type="match status" value="1"/>
</dbReference>
<dbReference type="OrthoDB" id="206201at2759"/>
<dbReference type="InterPro" id="IPR034193">
    <property type="entry name" value="PCSK9_ProteinaseK-like"/>
</dbReference>
<dbReference type="Pfam" id="PF00082">
    <property type="entry name" value="Peptidase_S8"/>
    <property type="match status" value="1"/>
</dbReference>
<evidence type="ECO:0000256" key="2">
    <source>
        <dbReference type="ARBA" id="ARBA00022670"/>
    </source>
</evidence>
<comment type="caution">
    <text evidence="7">The sequence shown here is derived from an EMBL/GenBank/DDBJ whole genome shotgun (WGS) entry which is preliminary data.</text>
</comment>
<dbReference type="SUPFAM" id="SSF52743">
    <property type="entry name" value="Subtilisin-like"/>
    <property type="match status" value="1"/>
</dbReference>
<dbReference type="GO" id="GO:0006508">
    <property type="term" value="P:proteolysis"/>
    <property type="evidence" value="ECO:0007669"/>
    <property type="project" value="UniProtKB-KW"/>
</dbReference>
<dbReference type="InterPro" id="IPR015500">
    <property type="entry name" value="Peptidase_S8_subtilisin-rel"/>
</dbReference>
<evidence type="ECO:0000313" key="8">
    <source>
        <dbReference type="Proteomes" id="UP000029725"/>
    </source>
</evidence>
<dbReference type="PROSITE" id="PS51892">
    <property type="entry name" value="SUBTILASE"/>
    <property type="match status" value="1"/>
</dbReference>
<dbReference type="PRINTS" id="PR00723">
    <property type="entry name" value="SUBTILISIN"/>
</dbReference>
<dbReference type="PANTHER" id="PTHR43806:SF11">
    <property type="entry name" value="CEREVISIN-RELATED"/>
    <property type="match status" value="1"/>
</dbReference>
<dbReference type="GeneID" id="25260379"/>
<sequence length="471" mass="50078">MFWDRLAEGGMLASNADEINPRKRHIVSLVANFRDPESKFLLQSIKEGTVAGDFSTHATAPPSISGAFSVDGMHGVVGEFSSEEISFLAAHAAVKEIEEDTVAEVAIGNHLLDPKSLFGLRNGLMGGQNSAMNEDREFPTNASEALPSFSEVASPSRVPLERKCIFGSQSNPPSWGLPSISGQQSQFFRYPLAKGKDVRIYVIDTGIDGSLPSFGSRVEGGWSIFESNRRGDTNPTLTSSMADSSLTDEHGHGTHVAGIIGGQETGVAKDATIISVRVFRAGTGPVSNVIAGLAWIISQKKSAAIELVNLSITSTRSSILNAMLESAWKANLFVITASGNQAANACNISPAASAPWILSVGAYCENRQIAPFSNRGTRCVHIYAPGCNIFSLVAGAPGALLALNGTSMAAPHATGLAALLLSTPWMARQLSSLQRLRNIIVDELSSTILDENGHLSLKALSMEYLYKFCPR</sequence>
<dbReference type="InterPro" id="IPR023828">
    <property type="entry name" value="Peptidase_S8_Ser-AS"/>
</dbReference>
<dbReference type="Proteomes" id="UP000029725">
    <property type="component" value="Unassembled WGS sequence"/>
</dbReference>
<evidence type="ECO:0000313" key="7">
    <source>
        <dbReference type="EMBL" id="KGG50732.1"/>
    </source>
</evidence>